<dbReference type="CDD" id="cd00207">
    <property type="entry name" value="fer2"/>
    <property type="match status" value="1"/>
</dbReference>
<dbReference type="PROSITE" id="PS00814">
    <property type="entry name" value="ADX"/>
    <property type="match status" value="1"/>
</dbReference>
<evidence type="ECO:0000259" key="7">
    <source>
        <dbReference type="PROSITE" id="PS51085"/>
    </source>
</evidence>
<reference evidence="8" key="1">
    <citation type="submission" date="2023-02" db="EMBL/GenBank/DDBJ databases">
        <title>Description and genomic characterization of Salipiger bruguierae sp. nov., isolated from the sediment of mangrove plant Bruguiera sexangula.</title>
        <authorList>
            <person name="Long M."/>
        </authorList>
    </citation>
    <scope>NUCLEOTIDE SEQUENCE</scope>
    <source>
        <strain evidence="8">H15</strain>
        <plasmid evidence="8">unnamed5</plasmid>
    </source>
</reference>
<dbReference type="PANTHER" id="PTHR23426">
    <property type="entry name" value="FERREDOXIN/ADRENODOXIN"/>
    <property type="match status" value="1"/>
</dbReference>
<dbReference type="SUPFAM" id="SSF54292">
    <property type="entry name" value="2Fe-2S ferredoxin-like"/>
    <property type="match status" value="1"/>
</dbReference>
<dbReference type="GO" id="GO:0009055">
    <property type="term" value="F:electron transfer activity"/>
    <property type="evidence" value="ECO:0007669"/>
    <property type="project" value="TreeGrafter"/>
</dbReference>
<dbReference type="GO" id="GO:0140647">
    <property type="term" value="P:P450-containing electron transport chain"/>
    <property type="evidence" value="ECO:0007669"/>
    <property type="project" value="InterPro"/>
</dbReference>
<dbReference type="InterPro" id="IPR001041">
    <property type="entry name" value="2Fe-2S_ferredoxin-type"/>
</dbReference>
<name>A0AAU8ASH3_9RHOB</name>
<dbReference type="InterPro" id="IPR012675">
    <property type="entry name" value="Beta-grasp_dom_sf"/>
</dbReference>
<comment type="similarity">
    <text evidence="1">Belongs to the adrenodoxin/putidaredoxin family.</text>
</comment>
<evidence type="ECO:0000256" key="4">
    <source>
        <dbReference type="ARBA" id="ARBA00023004"/>
    </source>
</evidence>
<keyword evidence="4" id="KW-0408">Iron</keyword>
<keyword evidence="8" id="KW-0614">Plasmid</keyword>
<proteinExistence type="inferred from homology"/>
<sequence>MTTMTTTGTIAVTFLGPDGVAHPLRVRPGGSLMEAARDAGIEGIVAECGGACTCATCHVHVEDAWRELIPAPVGQEIDMLDFTAEPGPGSRLSCQIRLCPELDGLTVRLPVSQY</sequence>
<dbReference type="GO" id="GO:0005829">
    <property type="term" value="C:cytosol"/>
    <property type="evidence" value="ECO:0007669"/>
    <property type="project" value="TreeGrafter"/>
</dbReference>
<dbReference type="PRINTS" id="PR00355">
    <property type="entry name" value="ADRENODOXIN"/>
</dbReference>
<protein>
    <submittedName>
        <fullName evidence="8">2Fe-2S iron-sulfur cluster-binding protein</fullName>
    </submittedName>
</protein>
<dbReference type="AlphaFoldDB" id="A0AAU8ASH3"/>
<gene>
    <name evidence="8" type="ORF">PVT71_28720</name>
</gene>
<dbReference type="Gene3D" id="3.10.20.30">
    <property type="match status" value="1"/>
</dbReference>
<dbReference type="InterPro" id="IPR001055">
    <property type="entry name" value="Adrenodoxin-like"/>
</dbReference>
<feature type="domain" description="2Fe-2S ferredoxin-type" evidence="7">
    <location>
        <begin position="10"/>
        <end position="113"/>
    </location>
</feature>
<geneLocation type="plasmid" evidence="8">
    <name>unnamed5</name>
</geneLocation>
<dbReference type="GO" id="GO:0051537">
    <property type="term" value="F:2 iron, 2 sulfur cluster binding"/>
    <property type="evidence" value="ECO:0007669"/>
    <property type="project" value="UniProtKB-KW"/>
</dbReference>
<dbReference type="GO" id="GO:0046872">
    <property type="term" value="F:metal ion binding"/>
    <property type="evidence" value="ECO:0007669"/>
    <property type="project" value="UniProtKB-KW"/>
</dbReference>
<dbReference type="InterPro" id="IPR018298">
    <property type="entry name" value="Adrenodoxin_Fe-S_BS"/>
</dbReference>
<evidence type="ECO:0000256" key="3">
    <source>
        <dbReference type="ARBA" id="ARBA00022723"/>
    </source>
</evidence>
<evidence type="ECO:0000256" key="5">
    <source>
        <dbReference type="ARBA" id="ARBA00023014"/>
    </source>
</evidence>
<dbReference type="PROSITE" id="PS51085">
    <property type="entry name" value="2FE2S_FER_2"/>
    <property type="match status" value="1"/>
</dbReference>
<evidence type="ECO:0000313" key="8">
    <source>
        <dbReference type="EMBL" id="XCC97967.1"/>
    </source>
</evidence>
<keyword evidence="2" id="KW-0001">2Fe-2S</keyword>
<dbReference type="RefSeq" id="WP_353476844.1">
    <property type="nucleotide sequence ID" value="NZ_CP123390.1"/>
</dbReference>
<comment type="cofactor">
    <cofactor evidence="6">
        <name>[2Fe-2S] cluster</name>
        <dbReference type="ChEBI" id="CHEBI:190135"/>
    </cofactor>
</comment>
<dbReference type="PANTHER" id="PTHR23426:SF65">
    <property type="entry name" value="FERREDOXIN-2, MITOCHONDRIAL"/>
    <property type="match status" value="1"/>
</dbReference>
<keyword evidence="3" id="KW-0479">Metal-binding</keyword>
<accession>A0AAU8ASH3</accession>
<keyword evidence="5" id="KW-0411">Iron-sulfur</keyword>
<evidence type="ECO:0000256" key="1">
    <source>
        <dbReference type="ARBA" id="ARBA00010914"/>
    </source>
</evidence>
<dbReference type="Pfam" id="PF00111">
    <property type="entry name" value="Fer2"/>
    <property type="match status" value="1"/>
</dbReference>
<dbReference type="InterPro" id="IPR036010">
    <property type="entry name" value="2Fe-2S_ferredoxin-like_sf"/>
</dbReference>
<evidence type="ECO:0000256" key="6">
    <source>
        <dbReference type="ARBA" id="ARBA00034078"/>
    </source>
</evidence>
<evidence type="ECO:0000256" key="2">
    <source>
        <dbReference type="ARBA" id="ARBA00022714"/>
    </source>
</evidence>
<organism evidence="8">
    <name type="scientific">Alloyangia sp. H15</name>
    <dbReference type="NCBI Taxonomy" id="3029062"/>
    <lineage>
        <taxon>Bacteria</taxon>
        <taxon>Pseudomonadati</taxon>
        <taxon>Pseudomonadota</taxon>
        <taxon>Alphaproteobacteria</taxon>
        <taxon>Rhodobacterales</taxon>
        <taxon>Roseobacteraceae</taxon>
        <taxon>Alloyangia</taxon>
    </lineage>
</organism>
<dbReference type="EMBL" id="CP123390">
    <property type="protein sequence ID" value="XCC97967.1"/>
    <property type="molecule type" value="Genomic_DNA"/>
</dbReference>